<accession>A0ACC0W8D5</accession>
<keyword evidence="2" id="KW-1185">Reference proteome</keyword>
<dbReference type="Proteomes" id="UP001163321">
    <property type="component" value="Chromosome 3"/>
</dbReference>
<sequence>MMEDVSLSDVLQEVTVAVISIAECNKQYANRITEGIMCAGNGSGKDSCNGYSGGPLVTTDDILIGFVSWGGRCGVNAGVYT</sequence>
<dbReference type="EMBL" id="CM047582">
    <property type="protein sequence ID" value="KAI9915085.1"/>
    <property type="molecule type" value="Genomic_DNA"/>
</dbReference>
<reference evidence="1 2" key="1">
    <citation type="journal article" date="2022" name="bioRxiv">
        <title>The genome of the oomycete Peronosclerospora sorghi, a cosmopolitan pathogen of maize and sorghum, is inflated with dispersed pseudogenes.</title>
        <authorList>
            <person name="Fletcher K."/>
            <person name="Martin F."/>
            <person name="Isakeit T."/>
            <person name="Cavanaugh K."/>
            <person name="Magill C."/>
            <person name="Michelmore R."/>
        </authorList>
    </citation>
    <scope>NUCLEOTIDE SEQUENCE [LARGE SCALE GENOMIC DNA]</scope>
    <source>
        <strain evidence="1">P6</strain>
    </source>
</reference>
<proteinExistence type="predicted"/>
<gene>
    <name evidence="1" type="ORF">PsorP6_008475</name>
</gene>
<name>A0ACC0W8D5_9STRA</name>
<protein>
    <submittedName>
        <fullName evidence="1">Uncharacterized protein</fullName>
    </submittedName>
</protein>
<comment type="caution">
    <text evidence="1">The sequence shown here is derived from an EMBL/GenBank/DDBJ whole genome shotgun (WGS) entry which is preliminary data.</text>
</comment>
<evidence type="ECO:0000313" key="1">
    <source>
        <dbReference type="EMBL" id="KAI9915085.1"/>
    </source>
</evidence>
<evidence type="ECO:0000313" key="2">
    <source>
        <dbReference type="Proteomes" id="UP001163321"/>
    </source>
</evidence>
<organism evidence="1 2">
    <name type="scientific">Peronosclerospora sorghi</name>
    <dbReference type="NCBI Taxonomy" id="230839"/>
    <lineage>
        <taxon>Eukaryota</taxon>
        <taxon>Sar</taxon>
        <taxon>Stramenopiles</taxon>
        <taxon>Oomycota</taxon>
        <taxon>Peronosporomycetes</taxon>
        <taxon>Peronosporales</taxon>
        <taxon>Peronosporaceae</taxon>
        <taxon>Peronosclerospora</taxon>
    </lineage>
</organism>